<protein>
    <recommendedName>
        <fullName evidence="2">MAGE domain-containing protein</fullName>
    </recommendedName>
</protein>
<dbReference type="OrthoDB" id="205198at2759"/>
<dbReference type="Gene3D" id="1.10.10.1210">
    <property type="entry name" value="MAGE homology domain, winged helix WH2 motif"/>
    <property type="match status" value="1"/>
</dbReference>
<sequence length="275" mass="31033">MPPAKRRRTLNPTQSANYLDVTPRRRQTEGHVSDGSDDSERLPHSKSQSNVGLVLRYSLAKEFTHTPFTRDQANTLLKEVGLQRSFKAVKDEANKIMKDAFGMEIVELDPKERYLSAPQQRKVAANSHSQKTPGGKSGTVKFFIARSILAQRFRDAVIPVDSEAEDLGKIFLIVSLVYLNKTEMPEDILIRYLDKFMPEEGAKLFLKNRMISGKYLDYHKDVNGDLIYHVGPKGKALIDSKQMVGLMHEIYGASAPEDLAKRIMDAMGVEEHIND</sequence>
<dbReference type="AlphaFoldDB" id="A0A1U7LQX6"/>
<accession>A0A1U7LQX6</accession>
<dbReference type="InterPro" id="IPR041899">
    <property type="entry name" value="MAGE_WH2"/>
</dbReference>
<feature type="region of interest" description="Disordered" evidence="1">
    <location>
        <begin position="1"/>
        <end position="48"/>
    </location>
</feature>
<comment type="caution">
    <text evidence="3">The sequence shown here is derived from an EMBL/GenBank/DDBJ whole genome shotgun (WGS) entry which is preliminary data.</text>
</comment>
<dbReference type="PANTHER" id="PTHR11736:SF14">
    <property type="entry name" value="NSE3 HOMOLOG, SMC5-SMC6 COMPLEX COMPONENT"/>
    <property type="match status" value="1"/>
</dbReference>
<reference evidence="3 4" key="1">
    <citation type="submission" date="2016-04" db="EMBL/GenBank/DDBJ databases">
        <title>Evolutionary innovation and constraint leading to complex multicellularity in the Ascomycota.</title>
        <authorList>
            <person name="Cisse O."/>
            <person name="Nguyen A."/>
            <person name="Hewitt D.A."/>
            <person name="Jedd G."/>
            <person name="Stajich J.E."/>
        </authorList>
    </citation>
    <scope>NUCLEOTIDE SEQUENCE [LARGE SCALE GENOMIC DNA]</scope>
    <source>
        <strain evidence="3 4">DAH-3</strain>
    </source>
</reference>
<proteinExistence type="predicted"/>
<dbReference type="InterPro" id="IPR002190">
    <property type="entry name" value="MHD_dom"/>
</dbReference>
<evidence type="ECO:0000313" key="3">
    <source>
        <dbReference type="EMBL" id="OLL24983.1"/>
    </source>
</evidence>
<keyword evidence="4" id="KW-1185">Reference proteome</keyword>
<dbReference type="GO" id="GO:0006281">
    <property type="term" value="P:DNA repair"/>
    <property type="evidence" value="ECO:0007669"/>
    <property type="project" value="TreeGrafter"/>
</dbReference>
<dbReference type="GO" id="GO:0005634">
    <property type="term" value="C:nucleus"/>
    <property type="evidence" value="ECO:0007669"/>
    <property type="project" value="TreeGrafter"/>
</dbReference>
<dbReference type="InterPro" id="IPR041898">
    <property type="entry name" value="MAGE_WH1"/>
</dbReference>
<feature type="domain" description="MAGE" evidence="2">
    <location>
        <begin position="54"/>
        <end position="243"/>
    </location>
</feature>
<organism evidence="3 4">
    <name type="scientific">Neolecta irregularis (strain DAH-3)</name>
    <dbReference type="NCBI Taxonomy" id="1198029"/>
    <lineage>
        <taxon>Eukaryota</taxon>
        <taxon>Fungi</taxon>
        <taxon>Dikarya</taxon>
        <taxon>Ascomycota</taxon>
        <taxon>Taphrinomycotina</taxon>
        <taxon>Neolectales</taxon>
        <taxon>Neolectaceae</taxon>
        <taxon>Neolecta</taxon>
    </lineage>
</organism>
<feature type="compositionally biased region" description="Basic and acidic residues" evidence="1">
    <location>
        <begin position="22"/>
        <end position="43"/>
    </location>
</feature>
<dbReference type="SMART" id="SM01373">
    <property type="entry name" value="MAGE"/>
    <property type="match status" value="1"/>
</dbReference>
<dbReference type="EMBL" id="LXFE01000522">
    <property type="protein sequence ID" value="OLL24983.1"/>
    <property type="molecule type" value="Genomic_DNA"/>
</dbReference>
<evidence type="ECO:0000256" key="1">
    <source>
        <dbReference type="SAM" id="MobiDB-lite"/>
    </source>
</evidence>
<dbReference type="STRING" id="1198029.A0A1U7LQX6"/>
<dbReference type="OMA" id="GVEEHIN"/>
<evidence type="ECO:0000259" key="2">
    <source>
        <dbReference type="SMART" id="SM01373"/>
    </source>
</evidence>
<dbReference type="PANTHER" id="PTHR11736">
    <property type="entry name" value="MELANOMA-ASSOCIATED ANTIGEN MAGE ANTIGEN"/>
    <property type="match status" value="1"/>
</dbReference>
<dbReference type="Gene3D" id="1.10.10.1200">
    <property type="entry name" value="MAGE homology domain, winged helix WH1 motif"/>
    <property type="match status" value="1"/>
</dbReference>
<dbReference type="Pfam" id="PF01454">
    <property type="entry name" value="MAGE"/>
    <property type="match status" value="1"/>
</dbReference>
<name>A0A1U7LQX6_NEOID</name>
<evidence type="ECO:0000313" key="4">
    <source>
        <dbReference type="Proteomes" id="UP000186594"/>
    </source>
</evidence>
<dbReference type="Proteomes" id="UP000186594">
    <property type="component" value="Unassembled WGS sequence"/>
</dbReference>
<dbReference type="InterPro" id="IPR037445">
    <property type="entry name" value="MAGE"/>
</dbReference>
<gene>
    <name evidence="3" type="ORF">NEOLI_003600</name>
</gene>